<protein>
    <submittedName>
        <fullName evidence="1">Uncharacterized protein</fullName>
    </submittedName>
</protein>
<comment type="caution">
    <text evidence="1">The sequence shown here is derived from an EMBL/GenBank/DDBJ whole genome shotgun (WGS) entry which is preliminary data.</text>
</comment>
<accession>K1TFD1</accession>
<gene>
    <name evidence="1" type="ORF">OBE_06093</name>
</gene>
<dbReference type="EMBL" id="AJWZ01004180">
    <property type="protein sequence ID" value="EKC66154.1"/>
    <property type="molecule type" value="Genomic_DNA"/>
</dbReference>
<name>K1TFD1_9ZZZZ</name>
<sequence>MGWTGYCATHYKNGKIDRKAECDAYFMEGLNRDNFKVLKSTMKGAVYYAAIQNMVKYDGKDENGEGIYTPIDNGKVWAAIFLTSVENSMFYYKNMDETYGPDYYDCPKSILNLLTETTNEYALNWRQLCVENVTQKNALSKLPIGATIEFERGNGHKIKAYKHEPA</sequence>
<evidence type="ECO:0000313" key="1">
    <source>
        <dbReference type="EMBL" id="EKC66154.1"/>
    </source>
</evidence>
<organism evidence="1">
    <name type="scientific">human gut metagenome</name>
    <dbReference type="NCBI Taxonomy" id="408170"/>
    <lineage>
        <taxon>unclassified sequences</taxon>
        <taxon>metagenomes</taxon>
        <taxon>organismal metagenomes</taxon>
    </lineage>
</organism>
<proteinExistence type="predicted"/>
<reference evidence="1" key="1">
    <citation type="journal article" date="2013" name="Environ. Microbiol.">
        <title>Microbiota from the distal guts of lean and obese adolescents exhibit partial functional redundancy besides clear differences in community structure.</title>
        <authorList>
            <person name="Ferrer M."/>
            <person name="Ruiz A."/>
            <person name="Lanza F."/>
            <person name="Haange S.B."/>
            <person name="Oberbach A."/>
            <person name="Till H."/>
            <person name="Bargiela R."/>
            <person name="Campoy C."/>
            <person name="Segura M.T."/>
            <person name="Richter M."/>
            <person name="von Bergen M."/>
            <person name="Seifert J."/>
            <person name="Suarez A."/>
        </authorList>
    </citation>
    <scope>NUCLEOTIDE SEQUENCE</scope>
</reference>
<dbReference type="AlphaFoldDB" id="K1TFD1"/>